<dbReference type="EMBL" id="JANWTP010000189">
    <property type="protein sequence ID" value="MDC8640804.1"/>
    <property type="molecule type" value="Genomic_DNA"/>
</dbReference>
<evidence type="ECO:0000313" key="1">
    <source>
        <dbReference type="EMBL" id="MDC8640804.1"/>
    </source>
</evidence>
<dbReference type="AlphaFoldDB" id="A0A9X4BWA7"/>
<name>A0A9X4BWA7_9XANT</name>
<proteinExistence type="predicted"/>
<reference evidence="1" key="2">
    <citation type="submission" date="2022-08" db="EMBL/GenBank/DDBJ databases">
        <authorList>
            <person name="Iruegas-Bocardo F."/>
            <person name="Weisberg A.J."/>
            <person name="Riutta E.R."/>
            <person name="Kilday K."/>
            <person name="Bonkowski J.C."/>
            <person name="Creswell T."/>
            <person name="Daughtrey M.L."/>
            <person name="Rane K."/>
            <person name="Grunwald N.J."/>
            <person name="Chang J.H."/>
            <person name="Putnam M.L."/>
        </authorList>
    </citation>
    <scope>NUCLEOTIDE SEQUENCE</scope>
    <source>
        <strain evidence="1">22-338</strain>
    </source>
</reference>
<dbReference type="Proteomes" id="UP001140230">
    <property type="component" value="Unassembled WGS sequence"/>
</dbReference>
<gene>
    <name evidence="1" type="ORF">NY667_24280</name>
</gene>
<comment type="caution">
    <text evidence="1">The sequence shown here is derived from an EMBL/GenBank/DDBJ whole genome shotgun (WGS) entry which is preliminary data.</text>
</comment>
<reference evidence="1" key="1">
    <citation type="journal article" date="2022" name="Phytopathology">
        <title>Whole genome sequencing-based tracing of a 2022 introduction and outbreak of Xanthomonas hortorum pv. pelargonii.</title>
        <authorList>
            <person name="Iruegas Bocardo F."/>
            <person name="Weisberg A.J."/>
            <person name="Riutta E.R."/>
            <person name="Kilday K.B."/>
            <person name="Bonkowski J.C."/>
            <person name="Creswell T.C."/>
            <person name="Daughtrey M."/>
            <person name="Rane K.K."/>
            <person name="Grunwald N.J."/>
            <person name="Chang J.H."/>
            <person name="Putnam M."/>
        </authorList>
    </citation>
    <scope>NUCLEOTIDE SEQUENCE</scope>
    <source>
        <strain evidence="1">22-338</strain>
    </source>
</reference>
<sequence>MKEEKTSILAGSCCFIDVPVNAKGAVWLVNEVIRAASYFIDGAGLRWEHLCHEVAPDLTPEQLSDLVMWVSQFFPEEGVVSDVHAWFVQSPLVELQNQAFSYSEWKSWTLIERSWEPLEVHLTLMQVRGALSPVVAFRDVLRCSAHHVGREDADHWSAEDLSIEQGAAMEKSIDVARCLLDAFIIGEGHGIWAKLDDWRLHHTNLGEKNFISSSLLCSPLPSQSA</sequence>
<accession>A0A9X4BWA7</accession>
<dbReference type="RefSeq" id="WP_273664766.1">
    <property type="nucleotide sequence ID" value="NZ_CP168178.1"/>
</dbReference>
<organism evidence="1 2">
    <name type="scientific">Xanthomonas hortorum pv. hederae</name>
    <dbReference type="NCBI Taxonomy" id="453603"/>
    <lineage>
        <taxon>Bacteria</taxon>
        <taxon>Pseudomonadati</taxon>
        <taxon>Pseudomonadota</taxon>
        <taxon>Gammaproteobacteria</taxon>
        <taxon>Lysobacterales</taxon>
        <taxon>Lysobacteraceae</taxon>
        <taxon>Xanthomonas</taxon>
    </lineage>
</organism>
<evidence type="ECO:0000313" key="2">
    <source>
        <dbReference type="Proteomes" id="UP001140230"/>
    </source>
</evidence>
<protein>
    <submittedName>
        <fullName evidence="1">Uncharacterized protein</fullName>
    </submittedName>
</protein>